<name>A0A2N1N5I7_9GLOM</name>
<evidence type="ECO:0000313" key="3">
    <source>
        <dbReference type="Proteomes" id="UP000233469"/>
    </source>
</evidence>
<organism evidence="2 3">
    <name type="scientific">Rhizophagus irregularis</name>
    <dbReference type="NCBI Taxonomy" id="588596"/>
    <lineage>
        <taxon>Eukaryota</taxon>
        <taxon>Fungi</taxon>
        <taxon>Fungi incertae sedis</taxon>
        <taxon>Mucoromycota</taxon>
        <taxon>Glomeromycotina</taxon>
        <taxon>Glomeromycetes</taxon>
        <taxon>Glomerales</taxon>
        <taxon>Glomeraceae</taxon>
        <taxon>Rhizophagus</taxon>
    </lineage>
</organism>
<dbReference type="InterPro" id="IPR000719">
    <property type="entry name" value="Prot_kinase_dom"/>
</dbReference>
<dbReference type="EMBL" id="LLXL01000759">
    <property type="protein sequence ID" value="PKK69157.1"/>
    <property type="molecule type" value="Genomic_DNA"/>
</dbReference>
<dbReference type="AlphaFoldDB" id="A0A2N1N5I7"/>
<evidence type="ECO:0000259" key="1">
    <source>
        <dbReference type="PROSITE" id="PS50011"/>
    </source>
</evidence>
<proteinExistence type="predicted"/>
<dbReference type="Pfam" id="PF00069">
    <property type="entry name" value="Pkinase"/>
    <property type="match status" value="1"/>
</dbReference>
<dbReference type="GO" id="GO:0004672">
    <property type="term" value="F:protein kinase activity"/>
    <property type="evidence" value="ECO:0007669"/>
    <property type="project" value="InterPro"/>
</dbReference>
<dbReference type="Gene3D" id="1.10.510.10">
    <property type="entry name" value="Transferase(Phosphotransferase) domain 1"/>
    <property type="match status" value="1"/>
</dbReference>
<reference evidence="2 3" key="2">
    <citation type="submission" date="2017-10" db="EMBL/GenBank/DDBJ databases">
        <title>Extensive intraspecific genome diversity in a model arbuscular mycorrhizal fungus.</title>
        <authorList>
            <person name="Chen E.C.H."/>
            <person name="Morin E."/>
            <person name="Baudet D."/>
            <person name="Noel J."/>
            <person name="Ndikumana S."/>
            <person name="Charron P."/>
            <person name="St-Onge C."/>
            <person name="Giorgi J."/>
            <person name="Grigoriev I.V."/>
            <person name="Roux C."/>
            <person name="Martin F.M."/>
            <person name="Corradi N."/>
        </authorList>
    </citation>
    <scope>NUCLEOTIDE SEQUENCE [LARGE SCALE GENOMIC DNA]</scope>
    <source>
        <strain evidence="2 3">C2</strain>
    </source>
</reference>
<dbReference type="SUPFAM" id="SSF56112">
    <property type="entry name" value="Protein kinase-like (PK-like)"/>
    <property type="match status" value="1"/>
</dbReference>
<reference evidence="2 3" key="1">
    <citation type="submission" date="2016-04" db="EMBL/GenBank/DDBJ databases">
        <title>Genome analyses suggest a sexual origin of heterokaryosis in a supposedly ancient asexual fungus.</title>
        <authorList>
            <person name="Ropars J."/>
            <person name="Sedzielewska K."/>
            <person name="Noel J."/>
            <person name="Charron P."/>
            <person name="Farinelli L."/>
            <person name="Marton T."/>
            <person name="Kruger M."/>
            <person name="Pelin A."/>
            <person name="Brachmann A."/>
            <person name="Corradi N."/>
        </authorList>
    </citation>
    <scope>NUCLEOTIDE SEQUENCE [LARGE SCALE GENOMIC DNA]</scope>
    <source>
        <strain evidence="2 3">C2</strain>
    </source>
</reference>
<dbReference type="Proteomes" id="UP000233469">
    <property type="component" value="Unassembled WGS sequence"/>
</dbReference>
<dbReference type="GO" id="GO:0005524">
    <property type="term" value="F:ATP binding"/>
    <property type="evidence" value="ECO:0007669"/>
    <property type="project" value="InterPro"/>
</dbReference>
<protein>
    <recommendedName>
        <fullName evidence="1">Protein kinase domain-containing protein</fullName>
    </recommendedName>
</protein>
<gene>
    <name evidence="2" type="ORF">RhiirC2_781351</name>
</gene>
<feature type="domain" description="Protein kinase" evidence="1">
    <location>
        <begin position="1"/>
        <end position="69"/>
    </location>
</feature>
<dbReference type="InterPro" id="IPR011009">
    <property type="entry name" value="Kinase-like_dom_sf"/>
</dbReference>
<sequence length="69" mass="8038">MFAIKKFNESSKKEEIINEIKIMKIASHPSIIRFFGVTKLQNNANYSFVLEYVEDGTLEKHLRDNASFN</sequence>
<accession>A0A2N1N5I7</accession>
<dbReference type="PROSITE" id="PS50011">
    <property type="entry name" value="PROTEIN_KINASE_DOM"/>
    <property type="match status" value="1"/>
</dbReference>
<evidence type="ECO:0000313" key="2">
    <source>
        <dbReference type="EMBL" id="PKK69157.1"/>
    </source>
</evidence>
<comment type="caution">
    <text evidence="2">The sequence shown here is derived from an EMBL/GenBank/DDBJ whole genome shotgun (WGS) entry which is preliminary data.</text>
</comment>